<dbReference type="InterPro" id="IPR055295">
    <property type="entry name" value="NUDT22/NUDT9-like"/>
</dbReference>
<dbReference type="InterPro" id="IPR015797">
    <property type="entry name" value="NUDIX_hydrolase-like_dom_sf"/>
</dbReference>
<gene>
    <name evidence="7" type="ORF">SKAU_G00369830</name>
</gene>
<keyword evidence="4" id="KW-0460">Magnesium</keyword>
<dbReference type="FunFam" id="3.90.79.10:FF:000087">
    <property type="entry name" value="Nudix (nucleoside diphosphate linked moiety X)-type motif 22"/>
    <property type="match status" value="1"/>
</dbReference>
<accession>A0A9Q1EFT5</accession>
<organism evidence="7 8">
    <name type="scientific">Synaphobranchus kaupii</name>
    <name type="common">Kaup's arrowtooth eel</name>
    <dbReference type="NCBI Taxonomy" id="118154"/>
    <lineage>
        <taxon>Eukaryota</taxon>
        <taxon>Metazoa</taxon>
        <taxon>Chordata</taxon>
        <taxon>Craniata</taxon>
        <taxon>Vertebrata</taxon>
        <taxon>Euteleostomi</taxon>
        <taxon>Actinopterygii</taxon>
        <taxon>Neopterygii</taxon>
        <taxon>Teleostei</taxon>
        <taxon>Anguilliformes</taxon>
        <taxon>Synaphobranchidae</taxon>
        <taxon>Synaphobranchus</taxon>
    </lineage>
</organism>
<dbReference type="Proteomes" id="UP001152622">
    <property type="component" value="Chromosome 18"/>
</dbReference>
<dbReference type="SUPFAM" id="SSF55811">
    <property type="entry name" value="Nudix"/>
    <property type="match status" value="1"/>
</dbReference>
<dbReference type="InterPro" id="IPR000086">
    <property type="entry name" value="NUDIX_hydrolase_dom"/>
</dbReference>
<name>A0A9Q1EFT5_SYNKA</name>
<reference evidence="7" key="1">
    <citation type="journal article" date="2023" name="Science">
        <title>Genome structures resolve the early diversification of teleost fishes.</title>
        <authorList>
            <person name="Parey E."/>
            <person name="Louis A."/>
            <person name="Montfort J."/>
            <person name="Bouchez O."/>
            <person name="Roques C."/>
            <person name="Iampietro C."/>
            <person name="Lluch J."/>
            <person name="Castinel A."/>
            <person name="Donnadieu C."/>
            <person name="Desvignes T."/>
            <person name="Floi Bucao C."/>
            <person name="Jouanno E."/>
            <person name="Wen M."/>
            <person name="Mejri S."/>
            <person name="Dirks R."/>
            <person name="Jansen H."/>
            <person name="Henkel C."/>
            <person name="Chen W.J."/>
            <person name="Zahm M."/>
            <person name="Cabau C."/>
            <person name="Klopp C."/>
            <person name="Thompson A.W."/>
            <person name="Robinson-Rechavi M."/>
            <person name="Braasch I."/>
            <person name="Lecointre G."/>
            <person name="Bobe J."/>
            <person name="Postlethwait J.H."/>
            <person name="Berthelot C."/>
            <person name="Roest Crollius H."/>
            <person name="Guiguen Y."/>
        </authorList>
    </citation>
    <scope>NUCLEOTIDE SEQUENCE</scope>
    <source>
        <strain evidence="7">WJC10195</strain>
    </source>
</reference>
<comment type="cofactor">
    <cofactor evidence="1">
        <name>Mg(2+)</name>
        <dbReference type="ChEBI" id="CHEBI:18420"/>
    </cofactor>
</comment>
<keyword evidence="3" id="KW-0378">Hydrolase</keyword>
<evidence type="ECO:0000256" key="1">
    <source>
        <dbReference type="ARBA" id="ARBA00001946"/>
    </source>
</evidence>
<keyword evidence="8" id="KW-1185">Reference proteome</keyword>
<dbReference type="GO" id="GO:0052751">
    <property type="term" value="F:GDP-mannose hydrolase activity"/>
    <property type="evidence" value="ECO:0007669"/>
    <property type="project" value="TreeGrafter"/>
</dbReference>
<keyword evidence="2" id="KW-0479">Metal-binding</keyword>
<proteinExistence type="predicted"/>
<feature type="domain" description="Nudix hydrolase" evidence="6">
    <location>
        <begin position="307"/>
        <end position="470"/>
    </location>
</feature>
<feature type="compositionally biased region" description="Polar residues" evidence="5">
    <location>
        <begin position="174"/>
        <end position="193"/>
    </location>
</feature>
<evidence type="ECO:0000259" key="6">
    <source>
        <dbReference type="PROSITE" id="PS51462"/>
    </source>
</evidence>
<sequence length="483" mass="53392">MRKRSSYYFRLLRDDINTANTPVKTTKEGAEVDLGQQGGGRVRTCGTACSMDPEASVLLDCSPWKGLRETQVGVDLSARYNRKKVTEVERHIEEVWTERVTQEPWLFNGAKFRLFSARLTPHRSCSDIHRAGDAHHEGFSVTQENRTGVGDSDSVMLCPTVNGRELERRRGGMTEQSEATKPTDEGQNNTEIASENGRMLKEERDVCKPQEIKCTQTDTGSQIKTEKHTLQTHPQNKGMSHANCQKDDSVACPQAQRGMERAEQTCLILQLGLTCYKDFLGTNWSRGVGALMRRGVAEFGDPHALLAQPLGVGGVLRTADGLVVLLRRSQRVAEASGLLDIPGGHPEPKAVCQGVSEDSIQVEQLGQSSVIRELFSSVCVEIRDEVNIPLSSLSQPVLLGIALNHTSAGRPSAEFYISCSLSSEEVKEFYWKGGPEAHESTDIVFLSQEEFMQLDECAPLWKELCPSAKGAVMLYRLVLPDKD</sequence>
<dbReference type="PANTHER" id="PTHR31835:SF1">
    <property type="entry name" value="URIDINE DIPHOSPHATE GLUCOSE PYROPHOSPHATASE NUDT22"/>
    <property type="match status" value="1"/>
</dbReference>
<protein>
    <recommendedName>
        <fullName evidence="6">Nudix hydrolase domain-containing protein</fullName>
    </recommendedName>
</protein>
<evidence type="ECO:0000313" key="7">
    <source>
        <dbReference type="EMBL" id="KAJ8338017.1"/>
    </source>
</evidence>
<dbReference type="AlphaFoldDB" id="A0A9Q1EFT5"/>
<dbReference type="Gene3D" id="3.90.79.10">
    <property type="entry name" value="Nucleoside Triphosphate Pyrophosphohydrolase"/>
    <property type="match status" value="1"/>
</dbReference>
<dbReference type="EMBL" id="JAINUF010000018">
    <property type="protein sequence ID" value="KAJ8338017.1"/>
    <property type="molecule type" value="Genomic_DNA"/>
</dbReference>
<evidence type="ECO:0000256" key="4">
    <source>
        <dbReference type="ARBA" id="ARBA00022842"/>
    </source>
</evidence>
<evidence type="ECO:0000256" key="5">
    <source>
        <dbReference type="SAM" id="MobiDB-lite"/>
    </source>
</evidence>
<comment type="caution">
    <text evidence="7">The sequence shown here is derived from an EMBL/GenBank/DDBJ whole genome shotgun (WGS) entry which is preliminary data.</text>
</comment>
<dbReference type="PROSITE" id="PS51462">
    <property type="entry name" value="NUDIX"/>
    <property type="match status" value="1"/>
</dbReference>
<dbReference type="GO" id="GO:0046872">
    <property type="term" value="F:metal ion binding"/>
    <property type="evidence" value="ECO:0007669"/>
    <property type="project" value="UniProtKB-KW"/>
</dbReference>
<feature type="region of interest" description="Disordered" evidence="5">
    <location>
        <begin position="167"/>
        <end position="196"/>
    </location>
</feature>
<evidence type="ECO:0000313" key="8">
    <source>
        <dbReference type="Proteomes" id="UP001152622"/>
    </source>
</evidence>
<dbReference type="OrthoDB" id="242473at2759"/>
<dbReference type="PANTHER" id="PTHR31835">
    <property type="entry name" value="URIDINE DIPHOSPHATE GLUCOSE PYROPHOSPHATASE"/>
    <property type="match status" value="1"/>
</dbReference>
<evidence type="ECO:0000256" key="3">
    <source>
        <dbReference type="ARBA" id="ARBA00022801"/>
    </source>
</evidence>
<dbReference type="CDD" id="cd02883">
    <property type="entry name" value="NUDIX_Hydrolase"/>
    <property type="match status" value="1"/>
</dbReference>
<evidence type="ECO:0000256" key="2">
    <source>
        <dbReference type="ARBA" id="ARBA00022723"/>
    </source>
</evidence>